<keyword evidence="8" id="KW-1185">Reference proteome</keyword>
<protein>
    <submittedName>
        <fullName evidence="7">Uncharacterized protein</fullName>
    </submittedName>
</protein>
<sequence>MDISKCFDDSDDEPFHSRFTSEKSTKFSNSVITYDQFNSFSFNKLEDKKSANLSPNKRKRLTLNLSNEINNNSLKLNNNNNELDQDLVSNNNDLIICDNPIMFKDKSSNVSVSKPNFSDINMLENGFIDIPLYNPLMSIKLREIIIGNYNNLNPGSLTLNSSANSICIELHVDNNLDRIDFHVKGIQNYDGNKQNVLQLNLVHNWIKYLLPVREITTLEEIKIKIDPTGGELRRVGYIKLLLENSINMQDAINVFGQEFRKMKNISKLPISPILQWKETKFEVIINYNRCQRYLFIMEETTLQEFLLIVQKKFNSLNINLPFRYLLDKPEVSERHDRIVRMSVRQVALRPQNPLLQEPSRISTNLISVPTQRLIATAVFVAIWAYKLYYFTTGLPGSFIIWCMLDIAFFILLYLCRIPWLQYPLWKVLFFIILSSTINAFFINPNWVYDVSFTKSIIEMFSSSSILIRQQFLKLSGEKVRAVSTEKDIQIEDIRHNSSHIKGKHTVRLLPYATAKLNPDDERFCLKRINSKKSEPIGLPILFNKTSPKLIHYSKVNFVSGNKTHHEFTSRDIARNHLVDVIQEGVFVYIPVVEPGVYKIEQALDADGMGIKIYKKEEIIVYCPEAKLIPISDTKCCINDEIHTKLVLKGVPPLSVYYERRVDNESVNMTIDGIGSEHFKFPIDEHDRTKLLLTSGNYQWAQNQEIEVQLNMTADISATYSLKVLEVNDLLNNTHDYINDRYQNVFVKYGVFSRPTAKFSSDVPIYTRPGYSAEMKLNLQGVAPWKLGIGYWSEDIAEITDTLSNDPTEILNVIIKENENKMGYSIVVNKPGTYKLLSVSDAKCSGQILAPSTNILSIAYPPTVKIDAIPISAEDCPGEIGIEATLSFTGIPRWFLEYSIKSETEKVEEIVMSEKSKRVITIKPAMPGHYEYRFFSLSDNIYREGVEIDYGFTQTVYPKPNAVFRRTKDRTINSCMSNLVELDVDLSGSGPFTLEYEVVFNRRTNAFTIADIQGPSYVIISPPFDNPGTYTVTLKKVVDSQSCSQALNNDDSVTINVKRDKPTVGFRNSHEILWFLEGGSVELPLQLTGNPRWEVTYSYHPDMDNVRKAYDLVNPNSFLTVTEPGRYELIEVKDSYCLGKVIPEKKEIEAKWLPKPSLRIAEGEAEPLPQTGYFKRNSICAGKEDTLGLVLQGRAPWVINYKIISNQETIVHQQTIGFPSTRIRLMTDNPGLHVYNFSSIADDVYTEPNEILLILEQTVLSNPNARFVNTGIVYHCVGTAFTRDDLIMIEMDGVPPFSLVFEVMHESSNHVETLRMESINNTLYYFQPKEKFSLVGQYTISIVYISDSQGCSRSLEGPDKTLIVQVTDVASIDRTFHQQYHCVGDILDYSLQGILPLNITYEYNGEIKFAISKTTTFAFGADKPGNMTITNICHQRNKCCGFVSNLTEIIYELPSAFVSEGKEVISDIREGDKTEIIIDFLGTPPFRFTYVRKELLKDGNKRKSGRTLETQTILNINKHKHSIYTSQEGVFQVTHVGDRYCEYPRSSNILH</sequence>
<dbReference type="InterPro" id="IPR056542">
    <property type="entry name" value="Ig-like_POM152_1st"/>
</dbReference>
<feature type="domain" description="Nucleoporin POM152 ninth Ig-like" evidence="6">
    <location>
        <begin position="1374"/>
        <end position="1446"/>
    </location>
</feature>
<evidence type="ECO:0000259" key="5">
    <source>
        <dbReference type="Pfam" id="PF24519"/>
    </source>
</evidence>
<dbReference type="PANTHER" id="PTHR28206:SF1">
    <property type="entry name" value="NUCLEOPORIN POM152"/>
    <property type="match status" value="1"/>
</dbReference>
<organism evidence="7 8">
    <name type="scientific">Rhizophagus clarus</name>
    <dbReference type="NCBI Taxonomy" id="94130"/>
    <lineage>
        <taxon>Eukaryota</taxon>
        <taxon>Fungi</taxon>
        <taxon>Fungi incertae sedis</taxon>
        <taxon>Mucoromycota</taxon>
        <taxon>Glomeromycotina</taxon>
        <taxon>Glomeromycetes</taxon>
        <taxon>Glomerales</taxon>
        <taxon>Glomeraceae</taxon>
        <taxon>Rhizophagus</taxon>
    </lineage>
</organism>
<dbReference type="InterPro" id="IPR056543">
    <property type="entry name" value="Ig-like_POM152_9th"/>
</dbReference>
<keyword evidence="1" id="KW-0472">Membrane</keyword>
<dbReference type="Pfam" id="PF24097">
    <property type="entry name" value="TMD_POM152"/>
    <property type="match status" value="1"/>
</dbReference>
<evidence type="ECO:0000313" key="7">
    <source>
        <dbReference type="EMBL" id="GBC09426.1"/>
    </source>
</evidence>
<dbReference type="GO" id="GO:0006606">
    <property type="term" value="P:protein import into nucleus"/>
    <property type="evidence" value="ECO:0007669"/>
    <property type="project" value="TreeGrafter"/>
</dbReference>
<evidence type="ECO:0000259" key="6">
    <source>
        <dbReference type="Pfam" id="PF24527"/>
    </source>
</evidence>
<evidence type="ECO:0000256" key="1">
    <source>
        <dbReference type="SAM" id="Phobius"/>
    </source>
</evidence>
<dbReference type="STRING" id="94130.A0A2Z6S2I0"/>
<feature type="domain" description="Nucleoporin POM152 immunoglobulin-like" evidence="2">
    <location>
        <begin position="859"/>
        <end position="960"/>
    </location>
</feature>
<dbReference type="GO" id="GO:0006999">
    <property type="term" value="P:nuclear pore organization"/>
    <property type="evidence" value="ECO:0007669"/>
    <property type="project" value="TreeGrafter"/>
</dbReference>
<feature type="domain" description="Nucleoporin POM152 Ig-like" evidence="4">
    <location>
        <begin position="753"/>
        <end position="852"/>
    </location>
</feature>
<dbReference type="Proteomes" id="UP000247702">
    <property type="component" value="Unassembled WGS sequence"/>
</dbReference>
<feature type="domain" description="Nucleoporin POM152 first Ig-like" evidence="5">
    <location>
        <begin position="513"/>
        <end position="619"/>
    </location>
</feature>
<proteinExistence type="predicted"/>
<gene>
    <name evidence="7" type="ORF">RclHR1_08850009</name>
</gene>
<reference evidence="7 8" key="1">
    <citation type="submission" date="2017-11" db="EMBL/GenBank/DDBJ databases">
        <title>The genome of Rhizophagus clarus HR1 reveals common genetic basis of auxotrophy among arbuscular mycorrhizal fungi.</title>
        <authorList>
            <person name="Kobayashi Y."/>
        </authorList>
    </citation>
    <scope>NUCLEOTIDE SEQUENCE [LARGE SCALE GENOMIC DNA]</scope>
    <source>
        <strain evidence="7 8">HR1</strain>
    </source>
</reference>
<feature type="domain" description="Nucleoporin POM152 immunoglobulin-like" evidence="2">
    <location>
        <begin position="1178"/>
        <end position="1250"/>
    </location>
</feature>
<dbReference type="Pfam" id="PF24312">
    <property type="entry name" value="Ig-like_POM152"/>
    <property type="match status" value="2"/>
</dbReference>
<keyword evidence="1" id="KW-0812">Transmembrane</keyword>
<dbReference type="InterPro" id="IPR056540">
    <property type="entry name" value="TMD_POM152"/>
</dbReference>
<dbReference type="InterPro" id="IPR056541">
    <property type="entry name" value="Ig-like_POM152"/>
</dbReference>
<feature type="transmembrane region" description="Helical" evidence="1">
    <location>
        <begin position="427"/>
        <end position="448"/>
    </location>
</feature>
<evidence type="ECO:0000259" key="3">
    <source>
        <dbReference type="Pfam" id="PF24097"/>
    </source>
</evidence>
<dbReference type="Pfam" id="PF24527">
    <property type="entry name" value="Ig-like_Pom152_9"/>
    <property type="match status" value="1"/>
</dbReference>
<accession>A0A2Z6S2I0</accession>
<dbReference type="GO" id="GO:0070762">
    <property type="term" value="C:nuclear pore transmembrane ring"/>
    <property type="evidence" value="ECO:0007669"/>
    <property type="project" value="TreeGrafter"/>
</dbReference>
<feature type="domain" description="Nucleoporin POM152 Ig-like" evidence="4">
    <location>
        <begin position="1060"/>
        <end position="1144"/>
    </location>
</feature>
<evidence type="ECO:0000313" key="8">
    <source>
        <dbReference type="Proteomes" id="UP000247702"/>
    </source>
</evidence>
<feature type="transmembrane region" description="Helical" evidence="1">
    <location>
        <begin position="396"/>
        <end position="415"/>
    </location>
</feature>
<dbReference type="InterPro" id="IPR037701">
    <property type="entry name" value="Pom152"/>
</dbReference>
<keyword evidence="1" id="KW-1133">Transmembrane helix</keyword>
<comment type="caution">
    <text evidence="7">The sequence shown here is derived from an EMBL/GenBank/DDBJ whole genome shotgun (WGS) entry which is preliminary data.</text>
</comment>
<evidence type="ECO:0000259" key="4">
    <source>
        <dbReference type="Pfam" id="PF24312"/>
    </source>
</evidence>
<dbReference type="InterPro" id="IPR056544">
    <property type="entry name" value="Ig_POM152"/>
</dbReference>
<dbReference type="EMBL" id="BEXD01004298">
    <property type="protein sequence ID" value="GBC09426.1"/>
    <property type="molecule type" value="Genomic_DNA"/>
</dbReference>
<name>A0A2Z6S2I0_9GLOM</name>
<feature type="domain" description="Nucleoporin POM152 N-terminal transmembrane" evidence="3">
    <location>
        <begin position="368"/>
        <end position="442"/>
    </location>
</feature>
<dbReference type="Pfam" id="PF23664">
    <property type="entry name" value="Ig_Pom152"/>
    <property type="match status" value="2"/>
</dbReference>
<dbReference type="GO" id="GO:0017056">
    <property type="term" value="F:structural constituent of nuclear pore"/>
    <property type="evidence" value="ECO:0007669"/>
    <property type="project" value="InterPro"/>
</dbReference>
<dbReference type="Pfam" id="PF24519">
    <property type="entry name" value="Ig-like_Pom152_1"/>
    <property type="match status" value="1"/>
</dbReference>
<dbReference type="PANTHER" id="PTHR28206">
    <property type="entry name" value="NUCLEOPORIN POM152"/>
    <property type="match status" value="1"/>
</dbReference>
<evidence type="ECO:0000259" key="2">
    <source>
        <dbReference type="Pfam" id="PF23664"/>
    </source>
</evidence>